<dbReference type="EMBL" id="LT934425">
    <property type="protein sequence ID" value="SOH04324.1"/>
    <property type="molecule type" value="Genomic_DNA"/>
</dbReference>
<dbReference type="AlphaFoldDB" id="A0A2C9CEY2"/>
<dbReference type="RefSeq" id="WP_099325044.1">
    <property type="nucleotide sequence ID" value="NZ_LT934425.1"/>
</dbReference>
<dbReference type="SUPFAM" id="SSF110296">
    <property type="entry name" value="Oligoxyloglucan reducing end-specific cellobiohydrolase"/>
    <property type="match status" value="1"/>
</dbReference>
<feature type="compositionally biased region" description="Low complexity" evidence="1">
    <location>
        <begin position="713"/>
        <end position="725"/>
    </location>
</feature>
<feature type="region of interest" description="Disordered" evidence="1">
    <location>
        <begin position="709"/>
        <end position="751"/>
    </location>
</feature>
<evidence type="ECO:0008006" key="5">
    <source>
        <dbReference type="Google" id="ProtNLM"/>
    </source>
</evidence>
<keyword evidence="4" id="KW-1185">Reference proteome</keyword>
<organism evidence="3 4">
    <name type="scientific">Kuenenia stuttgartiensis</name>
    <dbReference type="NCBI Taxonomy" id="174633"/>
    <lineage>
        <taxon>Bacteria</taxon>
        <taxon>Pseudomonadati</taxon>
        <taxon>Planctomycetota</taxon>
        <taxon>Candidatus Brocadiia</taxon>
        <taxon>Candidatus Brocadiales</taxon>
        <taxon>Candidatus Brocadiaceae</taxon>
        <taxon>Candidatus Kuenenia</taxon>
    </lineage>
</organism>
<dbReference type="Gene3D" id="2.60.40.10">
    <property type="entry name" value="Immunoglobulins"/>
    <property type="match status" value="1"/>
</dbReference>
<feature type="compositionally biased region" description="Low complexity" evidence="1">
    <location>
        <begin position="732"/>
        <end position="744"/>
    </location>
</feature>
<evidence type="ECO:0000313" key="4">
    <source>
        <dbReference type="Proteomes" id="UP000221734"/>
    </source>
</evidence>
<feature type="signal peptide" evidence="2">
    <location>
        <begin position="1"/>
        <end position="25"/>
    </location>
</feature>
<dbReference type="KEGG" id="kst:KSMBR1_1825"/>
<gene>
    <name evidence="3" type="ORF">KSMBR1_1825</name>
</gene>
<dbReference type="InterPro" id="IPR015943">
    <property type="entry name" value="WD40/YVTN_repeat-like_dom_sf"/>
</dbReference>
<dbReference type="InterPro" id="IPR013783">
    <property type="entry name" value="Ig-like_fold"/>
</dbReference>
<reference evidence="4" key="1">
    <citation type="submission" date="2017-10" db="EMBL/GenBank/DDBJ databases">
        <authorList>
            <person name="Frank J."/>
        </authorList>
    </citation>
    <scope>NUCLEOTIDE SEQUENCE [LARGE SCALE GENOMIC DNA]</scope>
</reference>
<accession>A0A2C9CEY2</accession>
<dbReference type="InterPro" id="IPR008964">
    <property type="entry name" value="Invasin/intimin_cell_adhesion"/>
</dbReference>
<dbReference type="Gene3D" id="2.130.10.10">
    <property type="entry name" value="YVTN repeat-like/Quinoprotein amine dehydrogenase"/>
    <property type="match status" value="1"/>
</dbReference>
<proteinExistence type="predicted"/>
<dbReference type="SUPFAM" id="SSF49373">
    <property type="entry name" value="Invasin/intimin cell-adhesion fragments"/>
    <property type="match status" value="1"/>
</dbReference>
<evidence type="ECO:0000313" key="3">
    <source>
        <dbReference type="EMBL" id="SOH04324.1"/>
    </source>
</evidence>
<dbReference type="OrthoDB" id="9757809at2"/>
<feature type="chain" id="PRO_5013220125" description="Big-1 domain-containing protein" evidence="2">
    <location>
        <begin position="26"/>
        <end position="846"/>
    </location>
</feature>
<protein>
    <recommendedName>
        <fullName evidence="5">Big-1 domain-containing protein</fullName>
    </recommendedName>
</protein>
<sequence>MKKCMSMFGGSFLFTLIICTPFAFAAGVEKVNLGIYGAQVQDITSYDNSGTTEILIGIDSIKGVYKWNTSTSFSWEAVTYPDITGKCSEIEANLVSGYENDIYAIISDSTGASQIYASDSGGSYGSWVNIATVIPAPGVLTAHSSGLYAGTYQGDVYRNTGGTGNPFTLLYSFGSGSEITSLSVYDADTMFVMVRTGGSIVTPYKLDGSPLIATALTLPSSPASGSGSVAVEIIGVDPTDVNTIFIAGGSANPQVYKTTTGDSPWTSSWDFESSGADNFPGGFPQYIRFNNNRVFISASVLDGASGSWSHAPILSSTVGSYTVDTHVNDGALDINPNDTTNIYMATDWAIGELNYNSGTWTAVSEVGNNNGIEGVVLNDIDFYEYSSTHKELWIASKSGVGRAVNFDPTDSLSTASSSDWIFPMFPETDGPPVTEVTINPNDPSIVFVGNNAGRVYVTTTGTSTSPAWAKVFQAEDHTGEFGSTRPEHSNITAIGFVPSVCNRIYIAGTNWETGANGGIFYSDDDGITWTADTINSTGATIDFPVNTLWVTDSEVWAGVGGENSAETGLRWRLSVCLTNSFWEPSTGTNIDNEVVTSIDGTTISGDVTVYIATKGGVYKGEKPSGSSAWTWQTVTPSSATSTDFTSVTVNPSDANNAYAAVGNCIYETTDGGVTWTIFGSSCSDSHEDVNVLIFDDILAGTAIGLFSYSSNDTTPTPTQTPTLTPDIPASPTPRTTPTLTPTTTPKEECQADSMQVSSDKTSLFVGEVKDVYVKITGNDNCLVEGASIKAKVTKGKRLLNLSSRKETTDANGEAVFAITANKSGKAKVMFKSNNLKKKISVTIEED</sequence>
<dbReference type="Proteomes" id="UP000221734">
    <property type="component" value="Chromosome Kuenenia_stuttgartiensis_MBR1"/>
</dbReference>
<name>A0A2C9CEY2_KUEST</name>
<keyword evidence="2" id="KW-0732">Signal</keyword>
<evidence type="ECO:0000256" key="1">
    <source>
        <dbReference type="SAM" id="MobiDB-lite"/>
    </source>
</evidence>
<evidence type="ECO:0000256" key="2">
    <source>
        <dbReference type="SAM" id="SignalP"/>
    </source>
</evidence>